<reference evidence="1" key="1">
    <citation type="submission" date="2023-05" db="EMBL/GenBank/DDBJ databases">
        <title>High-quality long-read genome of Scophthalmus maximus.</title>
        <authorList>
            <person name="Lien S."/>
            <person name="Martinez P."/>
        </authorList>
    </citation>
    <scope>NUCLEOTIDE SEQUENCE [LARGE SCALE GENOMIC DNA]</scope>
</reference>
<dbReference type="GeneTree" id="ENSGT01030000237627"/>
<dbReference type="GO" id="GO:0003676">
    <property type="term" value="F:nucleic acid binding"/>
    <property type="evidence" value="ECO:0007669"/>
    <property type="project" value="InterPro"/>
</dbReference>
<dbReference type="Proteomes" id="UP000694558">
    <property type="component" value="Chromosome 4"/>
</dbReference>
<protein>
    <recommendedName>
        <fullName evidence="3">Tc1-like transposase DDE domain-containing protein</fullName>
    </recommendedName>
</protein>
<evidence type="ECO:0000313" key="2">
    <source>
        <dbReference type="Proteomes" id="UP000694558"/>
    </source>
</evidence>
<sequence length="71" mass="8685">LFFNMSMIPNMYCKIALEFSKEEIIQTMTWPNVSPDLNPMEHHFEYLNQKVEQHNPFSEEQLKRFYCRKLV</sequence>
<organism evidence="1 2">
    <name type="scientific">Scophthalmus maximus</name>
    <name type="common">Turbot</name>
    <name type="synonym">Psetta maxima</name>
    <dbReference type="NCBI Taxonomy" id="52904"/>
    <lineage>
        <taxon>Eukaryota</taxon>
        <taxon>Metazoa</taxon>
        <taxon>Chordata</taxon>
        <taxon>Craniata</taxon>
        <taxon>Vertebrata</taxon>
        <taxon>Euteleostomi</taxon>
        <taxon>Actinopterygii</taxon>
        <taxon>Neopterygii</taxon>
        <taxon>Teleostei</taxon>
        <taxon>Neoteleostei</taxon>
        <taxon>Acanthomorphata</taxon>
        <taxon>Carangaria</taxon>
        <taxon>Pleuronectiformes</taxon>
        <taxon>Pleuronectoidei</taxon>
        <taxon>Scophthalmidae</taxon>
        <taxon>Scophthalmus</taxon>
    </lineage>
</organism>
<reference evidence="1" key="2">
    <citation type="submission" date="2025-08" db="UniProtKB">
        <authorList>
            <consortium name="Ensembl"/>
        </authorList>
    </citation>
    <scope>IDENTIFICATION</scope>
</reference>
<accession>A0A8D3A1E6</accession>
<name>A0A8D3A1E6_SCOMX</name>
<proteinExistence type="predicted"/>
<dbReference type="AlphaFoldDB" id="A0A8D3A1E6"/>
<dbReference type="Gene3D" id="3.30.420.10">
    <property type="entry name" value="Ribonuclease H-like superfamily/Ribonuclease H"/>
    <property type="match status" value="1"/>
</dbReference>
<evidence type="ECO:0000313" key="1">
    <source>
        <dbReference type="Ensembl" id="ENSSMAP00000010980.2"/>
    </source>
</evidence>
<dbReference type="Ensembl" id="ENSSMAT00000011124.2">
    <property type="protein sequence ID" value="ENSSMAP00000010980.2"/>
    <property type="gene ID" value="ENSSMAG00000006774.2"/>
</dbReference>
<dbReference type="InterPro" id="IPR036397">
    <property type="entry name" value="RNaseH_sf"/>
</dbReference>
<evidence type="ECO:0008006" key="3">
    <source>
        <dbReference type="Google" id="ProtNLM"/>
    </source>
</evidence>